<gene>
    <name evidence="2" type="ORF">RCO7_03290</name>
</gene>
<dbReference type="PROSITE" id="PS51184">
    <property type="entry name" value="JMJC"/>
    <property type="match status" value="1"/>
</dbReference>
<feature type="domain" description="JmjC" evidence="1">
    <location>
        <begin position="87"/>
        <end position="237"/>
    </location>
</feature>
<sequence length="367" mass="41266">MTTYLSEKVTSLWLGSTTTLPRIFSAAECWDEEHLPSTTKLIVFTLHHIEATKKVSDRTYYVYRRSEQAPTVDPRLAIAQLVQPAESGPVVLIGLDIIPKGVFYIPVSLAEFIEGTEEANQQLLLTPNFSFTDLHVDTSNGISSPIGKCKKLWMVFPPTVKNIGLMKRVDGQRAKLTRIGRSLEGGLVFTTNSNEAIYLPAGCIHAVITFEGGYLIAIDFVTPLSSRPLSTIVNVSLDASGAANTFREEVMARFLVSVDYGMSCKFENLAIASWIATLENINRYAKDFPNWKRRAIKIWDDFFMQKKGEEIICVYGDHGKGNFIAHFKEVHMWQKPRVQKRKLGDVVEGSVVEKQPTRKSKIFRIKT</sequence>
<keyword evidence="3" id="KW-1185">Reference proteome</keyword>
<evidence type="ECO:0000313" key="3">
    <source>
        <dbReference type="Proteomes" id="UP000178129"/>
    </source>
</evidence>
<dbReference type="EMBL" id="FJUW01000038">
    <property type="protein sequence ID" value="CZT06262.1"/>
    <property type="molecule type" value="Genomic_DNA"/>
</dbReference>
<name>A0A1E1L6S5_9HELO</name>
<dbReference type="SUPFAM" id="SSF51197">
    <property type="entry name" value="Clavaminate synthase-like"/>
    <property type="match status" value="1"/>
</dbReference>
<dbReference type="InterPro" id="IPR003347">
    <property type="entry name" value="JmjC_dom"/>
</dbReference>
<dbReference type="AlphaFoldDB" id="A0A1E1L6S5"/>
<evidence type="ECO:0000313" key="2">
    <source>
        <dbReference type="EMBL" id="CZT06262.1"/>
    </source>
</evidence>
<accession>A0A1E1L6S5</accession>
<dbReference type="InParanoid" id="A0A1E1L6S5"/>
<dbReference type="STRING" id="914237.A0A1E1L6S5"/>
<organism evidence="2 3">
    <name type="scientific">Rhynchosporium graminicola</name>
    <dbReference type="NCBI Taxonomy" id="2792576"/>
    <lineage>
        <taxon>Eukaryota</taxon>
        <taxon>Fungi</taxon>
        <taxon>Dikarya</taxon>
        <taxon>Ascomycota</taxon>
        <taxon>Pezizomycotina</taxon>
        <taxon>Leotiomycetes</taxon>
        <taxon>Helotiales</taxon>
        <taxon>Ploettnerulaceae</taxon>
        <taxon>Rhynchosporium</taxon>
    </lineage>
</organism>
<protein>
    <recommendedName>
        <fullName evidence="1">JmjC domain-containing protein</fullName>
    </recommendedName>
</protein>
<dbReference type="Proteomes" id="UP000178129">
    <property type="component" value="Unassembled WGS sequence"/>
</dbReference>
<dbReference type="Gene3D" id="2.60.120.650">
    <property type="entry name" value="Cupin"/>
    <property type="match status" value="1"/>
</dbReference>
<comment type="caution">
    <text evidence="2">The sequence shown here is derived from an EMBL/GenBank/DDBJ whole genome shotgun (WGS) entry which is preliminary data.</text>
</comment>
<proteinExistence type="predicted"/>
<evidence type="ECO:0000259" key="1">
    <source>
        <dbReference type="PROSITE" id="PS51184"/>
    </source>
</evidence>
<reference evidence="3" key="1">
    <citation type="submission" date="2016-03" db="EMBL/GenBank/DDBJ databases">
        <authorList>
            <person name="Ploux O."/>
        </authorList>
    </citation>
    <scope>NUCLEOTIDE SEQUENCE [LARGE SCALE GENOMIC DNA]</scope>
    <source>
        <strain evidence="3">UK7</strain>
    </source>
</reference>